<accession>A0AA43MBV8</accession>
<proteinExistence type="predicted"/>
<name>A0AA43MBV8_9BURK</name>
<dbReference type="Proteomes" id="UP001161160">
    <property type="component" value="Unassembled WGS sequence"/>
</dbReference>
<dbReference type="Pfam" id="PF05621">
    <property type="entry name" value="TniB"/>
    <property type="match status" value="1"/>
</dbReference>
<evidence type="ECO:0008006" key="3">
    <source>
        <dbReference type="Google" id="ProtNLM"/>
    </source>
</evidence>
<dbReference type="InterPro" id="IPR027417">
    <property type="entry name" value="P-loop_NTPase"/>
</dbReference>
<dbReference type="SUPFAM" id="SSF52540">
    <property type="entry name" value="P-loop containing nucleoside triphosphate hydrolases"/>
    <property type="match status" value="1"/>
</dbReference>
<evidence type="ECO:0000313" key="1">
    <source>
        <dbReference type="EMBL" id="MDH6504903.1"/>
    </source>
</evidence>
<dbReference type="AlphaFoldDB" id="A0AA43MBV8"/>
<gene>
    <name evidence="1" type="ORF">M2127_002232</name>
</gene>
<dbReference type="EMBL" id="JARXYA010000020">
    <property type="protein sequence ID" value="MDH6504903.1"/>
    <property type="molecule type" value="Genomic_DNA"/>
</dbReference>
<sequence length="332" mass="37295">MDSLRHIVENTLVPHSAFVEASIRIEQCMRYAVDSPEPVCLAIVGESRTGNTRVLEEYASKYSPARTKEGLNIPILAVKSPSKPTVKGMAELMLQIMGDPRFDSGTENAKTIRLKRLMKNAGTYQIVLDEFQHFYDKGLRGVMHHMADWLKILVDDTKAALVVSGLPSCMAVLEQNEQLAGRFFAPVVMPRFDWTNTEHREEFMGILGAFQESIGSHFDIPRLDHEEMGFRCYCATGGLIGYLSKFLRSAVWNAIDTNKKIITLDDFRLAHKSAVWSCEQISNTLSPFSRKFQATFAEELIAQAREIGLPKAQVAVSRSKNSTPRVARPRNI</sequence>
<dbReference type="InterPro" id="IPR008868">
    <property type="entry name" value="TniB"/>
</dbReference>
<keyword evidence="2" id="KW-1185">Reference proteome</keyword>
<dbReference type="RefSeq" id="WP_280757101.1">
    <property type="nucleotide sequence ID" value="NZ_JARXXW010000029.1"/>
</dbReference>
<evidence type="ECO:0000313" key="2">
    <source>
        <dbReference type="Proteomes" id="UP001161160"/>
    </source>
</evidence>
<reference evidence="1" key="1">
    <citation type="submission" date="2023-04" db="EMBL/GenBank/DDBJ databases">
        <title>Genome Encyclopedia of Bacteria and Archaea VI: Functional Genomics of Type Strains.</title>
        <authorList>
            <person name="Whitman W."/>
        </authorList>
    </citation>
    <scope>NUCLEOTIDE SEQUENCE</scope>
    <source>
        <strain evidence="1">Enz.4-51</strain>
    </source>
</reference>
<protein>
    <recommendedName>
        <fullName evidence="3">Transposase</fullName>
    </recommendedName>
</protein>
<organism evidence="1 2">
    <name type="scientific">Polynucleobacter sphagniphilus</name>
    <dbReference type="NCBI Taxonomy" id="1743169"/>
    <lineage>
        <taxon>Bacteria</taxon>
        <taxon>Pseudomonadati</taxon>
        <taxon>Pseudomonadota</taxon>
        <taxon>Betaproteobacteria</taxon>
        <taxon>Burkholderiales</taxon>
        <taxon>Burkholderiaceae</taxon>
        <taxon>Polynucleobacter</taxon>
    </lineage>
</organism>
<dbReference type="Gene3D" id="3.40.50.300">
    <property type="entry name" value="P-loop containing nucleotide triphosphate hydrolases"/>
    <property type="match status" value="1"/>
</dbReference>
<comment type="caution">
    <text evidence="1">The sequence shown here is derived from an EMBL/GenBank/DDBJ whole genome shotgun (WGS) entry which is preliminary data.</text>
</comment>